<feature type="signal peptide" evidence="1">
    <location>
        <begin position="1"/>
        <end position="24"/>
    </location>
</feature>
<name>A0A369W0G3_9SPHN</name>
<reference evidence="2 3" key="1">
    <citation type="submission" date="2018-07" db="EMBL/GenBank/DDBJ databases">
        <title>a novel species of Sphingomonas isolated from the rhizosphere soil of Araceae plant.</title>
        <authorList>
            <person name="Zhiyong W."/>
            <person name="Qinglan Z."/>
            <person name="Zhiwei F."/>
            <person name="Ding X."/>
            <person name="Gejiao W."/>
            <person name="Shixue Z."/>
        </authorList>
    </citation>
    <scope>NUCLEOTIDE SEQUENCE [LARGE SCALE GENOMIC DNA]</scope>
    <source>
        <strain evidence="2 3">WZY 27</strain>
    </source>
</reference>
<evidence type="ECO:0000313" key="3">
    <source>
        <dbReference type="Proteomes" id="UP000253918"/>
    </source>
</evidence>
<evidence type="ECO:0008006" key="4">
    <source>
        <dbReference type="Google" id="ProtNLM"/>
    </source>
</evidence>
<dbReference type="OrthoDB" id="7218943at2"/>
<comment type="caution">
    <text evidence="2">The sequence shown here is derived from an EMBL/GenBank/DDBJ whole genome shotgun (WGS) entry which is preliminary data.</text>
</comment>
<dbReference type="Proteomes" id="UP000253918">
    <property type="component" value="Unassembled WGS sequence"/>
</dbReference>
<keyword evidence="1" id="KW-0732">Signal</keyword>
<feature type="chain" id="PRO_5016960078" description="DUF2927 domain-containing protein" evidence="1">
    <location>
        <begin position="25"/>
        <end position="289"/>
    </location>
</feature>
<keyword evidence="3" id="KW-1185">Reference proteome</keyword>
<dbReference type="EMBL" id="QQNB01000001">
    <property type="protein sequence ID" value="RDE06850.1"/>
    <property type="molecule type" value="Genomic_DNA"/>
</dbReference>
<proteinExistence type="predicted"/>
<sequence>MRAGRPSGWLPALAVLLAVQPATAPAQQEAPKKDIVVRAPDGRTAQEARRFVRQVATAREGQLSRFAAPVCPLVVGLAPPSNAAIENRIRQVAAEASVKQGKPQCAANLLLVVAQDADAFVTATRRRLPGIFNDLPAAELSRALKSGPVHAWNSVEVQNEDGERISGATDEGVKILVVRRASRMFETTQQVVWRSVLVINAQALAGKTLTQLADYAAMRTLAGARPPERPGGPDTILTLFDDGPPPPAQMTDVDRGFLRGLYRTRPNGRAITETHTIVRSIVKQTQVPQ</sequence>
<evidence type="ECO:0000313" key="2">
    <source>
        <dbReference type="EMBL" id="RDE06850.1"/>
    </source>
</evidence>
<dbReference type="RefSeq" id="WP_114686429.1">
    <property type="nucleotide sequence ID" value="NZ_QQNB01000001.1"/>
</dbReference>
<protein>
    <recommendedName>
        <fullName evidence="4">DUF2927 domain-containing protein</fullName>
    </recommendedName>
</protein>
<gene>
    <name evidence="2" type="ORF">DVW87_04005</name>
</gene>
<accession>A0A369W0G3</accession>
<evidence type="ECO:0000256" key="1">
    <source>
        <dbReference type="SAM" id="SignalP"/>
    </source>
</evidence>
<organism evidence="2 3">
    <name type="scientific">Sphingomonas aracearum</name>
    <dbReference type="NCBI Taxonomy" id="2283317"/>
    <lineage>
        <taxon>Bacteria</taxon>
        <taxon>Pseudomonadati</taxon>
        <taxon>Pseudomonadota</taxon>
        <taxon>Alphaproteobacteria</taxon>
        <taxon>Sphingomonadales</taxon>
        <taxon>Sphingomonadaceae</taxon>
        <taxon>Sphingomonas</taxon>
    </lineage>
</organism>
<dbReference type="AlphaFoldDB" id="A0A369W0G3"/>